<accession>A0A7W9PAZ9</accession>
<dbReference type="Proteomes" id="UP000540412">
    <property type="component" value="Unassembled WGS sequence"/>
</dbReference>
<keyword evidence="2" id="KW-0121">Carboxypeptidase</keyword>
<dbReference type="GO" id="GO:0009002">
    <property type="term" value="F:serine-type D-Ala-D-Ala carboxypeptidase activity"/>
    <property type="evidence" value="ECO:0007669"/>
    <property type="project" value="UniProtKB-EC"/>
</dbReference>
<organism evidence="2 3">
    <name type="scientific">Nocardia transvalensis</name>
    <dbReference type="NCBI Taxonomy" id="37333"/>
    <lineage>
        <taxon>Bacteria</taxon>
        <taxon>Bacillati</taxon>
        <taxon>Actinomycetota</taxon>
        <taxon>Actinomycetes</taxon>
        <taxon>Mycobacteriales</taxon>
        <taxon>Nocardiaceae</taxon>
        <taxon>Nocardia</taxon>
    </lineage>
</organism>
<name>A0A7W9PAZ9_9NOCA</name>
<feature type="domain" description="Beta-lactamase-related" evidence="1">
    <location>
        <begin position="26"/>
        <end position="350"/>
    </location>
</feature>
<proteinExistence type="predicted"/>
<keyword evidence="3" id="KW-1185">Reference proteome</keyword>
<dbReference type="PANTHER" id="PTHR46825:SF7">
    <property type="entry name" value="D-ALANYL-D-ALANINE CARBOXYPEPTIDASE"/>
    <property type="match status" value="1"/>
</dbReference>
<evidence type="ECO:0000259" key="1">
    <source>
        <dbReference type="Pfam" id="PF00144"/>
    </source>
</evidence>
<sequence>MNLPLTDQDKATRRTAWPVAPERPELQQMIEEFVASGFVGVALRVHDERGEWTGSAGLAELGGTALPPVDGHVRIGSNTKTFTAVLVLRLVDEGKIALDTAVVDYLPDFDLDPRITVRMLLQHTSGIFNHTGEYLPDGTIVPGIPWSGKEWVEGRFETYEPAELVRFSLSKSARFEPGTGWSYSNTNYVLARLLIEKVTGHTYAEEMQRLIVGPLGLTGTIAPTTQTDIPDPHARAYYRYEEDGEQKTVDVSRSNPSWISSGGDMISTSRDLHLFISALVTGELVPTPLLAEMLAPHDTGIPQMGYGLGVFVRETADGATVITHNGGHGGHGALMFSTPDGRTTLTATLNYIDDAELSLAGAFQTLQQRVLDAVFGSGKA</sequence>
<dbReference type="EC" id="3.4.16.4" evidence="2"/>
<dbReference type="SUPFAM" id="SSF56601">
    <property type="entry name" value="beta-lactamase/transpeptidase-like"/>
    <property type="match status" value="1"/>
</dbReference>
<dbReference type="EMBL" id="JACHIT010000001">
    <property type="protein sequence ID" value="MBB5912759.1"/>
    <property type="molecule type" value="Genomic_DNA"/>
</dbReference>
<dbReference type="Gene3D" id="3.40.710.10">
    <property type="entry name" value="DD-peptidase/beta-lactamase superfamily"/>
    <property type="match status" value="1"/>
</dbReference>
<reference evidence="2 3" key="1">
    <citation type="submission" date="2020-08" db="EMBL/GenBank/DDBJ databases">
        <title>Sequencing the genomes of 1000 actinobacteria strains.</title>
        <authorList>
            <person name="Klenk H.-P."/>
        </authorList>
    </citation>
    <scope>NUCLEOTIDE SEQUENCE [LARGE SCALE GENOMIC DNA]</scope>
    <source>
        <strain evidence="2 3">DSM 43582</strain>
    </source>
</reference>
<evidence type="ECO:0000313" key="2">
    <source>
        <dbReference type="EMBL" id="MBB5912759.1"/>
    </source>
</evidence>
<evidence type="ECO:0000313" key="3">
    <source>
        <dbReference type="Proteomes" id="UP000540412"/>
    </source>
</evidence>
<keyword evidence="2" id="KW-0645">Protease</keyword>
<dbReference type="AlphaFoldDB" id="A0A7W9PAZ9"/>
<gene>
    <name evidence="2" type="ORF">BJY24_001626</name>
</gene>
<dbReference type="RefSeq" id="WP_040745966.1">
    <property type="nucleotide sequence ID" value="NZ_JACHIT010000001.1"/>
</dbReference>
<dbReference type="InterPro" id="IPR001466">
    <property type="entry name" value="Beta-lactam-related"/>
</dbReference>
<dbReference type="InterPro" id="IPR012338">
    <property type="entry name" value="Beta-lactam/transpept-like"/>
</dbReference>
<dbReference type="PANTHER" id="PTHR46825">
    <property type="entry name" value="D-ALANYL-D-ALANINE-CARBOXYPEPTIDASE/ENDOPEPTIDASE AMPH"/>
    <property type="match status" value="1"/>
</dbReference>
<keyword evidence="2" id="KW-0378">Hydrolase</keyword>
<dbReference type="Pfam" id="PF00144">
    <property type="entry name" value="Beta-lactamase"/>
    <property type="match status" value="1"/>
</dbReference>
<comment type="caution">
    <text evidence="2">The sequence shown here is derived from an EMBL/GenBank/DDBJ whole genome shotgun (WGS) entry which is preliminary data.</text>
</comment>
<dbReference type="InterPro" id="IPR050491">
    <property type="entry name" value="AmpC-like"/>
</dbReference>
<protein>
    <submittedName>
        <fullName evidence="2">D-alanyl-D-alanine carboxypeptidase</fullName>
        <ecNumber evidence="2">3.4.16.4</ecNumber>
    </submittedName>
</protein>